<gene>
    <name evidence="1" type="ORF">AL072_05210</name>
</gene>
<evidence type="ECO:0000313" key="2">
    <source>
        <dbReference type="Proteomes" id="UP000069935"/>
    </source>
</evidence>
<proteinExistence type="predicted"/>
<keyword evidence="2" id="KW-1185">Reference proteome</keyword>
<dbReference type="EMBL" id="CP012401">
    <property type="protein sequence ID" value="ALG70403.1"/>
    <property type="molecule type" value="Genomic_DNA"/>
</dbReference>
<organism evidence="1 2">
    <name type="scientific">Azospirillum thiophilum</name>
    <dbReference type="NCBI Taxonomy" id="528244"/>
    <lineage>
        <taxon>Bacteria</taxon>
        <taxon>Pseudomonadati</taxon>
        <taxon>Pseudomonadota</taxon>
        <taxon>Alphaproteobacteria</taxon>
        <taxon>Rhodospirillales</taxon>
        <taxon>Azospirillaceae</taxon>
        <taxon>Azospirillum</taxon>
    </lineage>
</organism>
<reference evidence="1 2" key="2">
    <citation type="journal article" date="2016" name="Genome Announc.">
        <title>Complete Genome Sequence of a Strain of Azospirillum thiophilum Isolated from a Sulfide Spring.</title>
        <authorList>
            <person name="Fomenkov A."/>
            <person name="Vincze T."/>
            <person name="Grabovich M."/>
            <person name="Anton B.P."/>
            <person name="Dubinina G."/>
            <person name="Orlova M."/>
            <person name="Belousova E."/>
            <person name="Roberts R.J."/>
        </authorList>
    </citation>
    <scope>NUCLEOTIDE SEQUENCE [LARGE SCALE GENOMIC DNA]</scope>
    <source>
        <strain evidence="1 2">BV-S</strain>
    </source>
</reference>
<dbReference type="AlphaFoldDB" id="A0AAC8ZTE2"/>
<dbReference type="RefSeq" id="WP_045581229.1">
    <property type="nucleotide sequence ID" value="NZ_CP012401.1"/>
</dbReference>
<evidence type="ECO:0000313" key="1">
    <source>
        <dbReference type="EMBL" id="ALG70403.1"/>
    </source>
</evidence>
<name>A0AAC8ZTE2_9PROT</name>
<dbReference type="KEGG" id="ati:AL072_05210"/>
<accession>A0AAC8ZTE2</accession>
<reference evidence="2" key="1">
    <citation type="submission" date="2015-08" db="EMBL/GenBank/DDBJ databases">
        <title>Complete Genome Sequence of Azospirillum thiophilum BV-S.</title>
        <authorList>
            <person name="Fomenkov A."/>
            <person name="Vincze T."/>
            <person name="Grabovich M."/>
            <person name="Dubinina G."/>
            <person name="Orlova M."/>
            <person name="Belousova E."/>
            <person name="Roberts R.J."/>
        </authorList>
    </citation>
    <scope>NUCLEOTIDE SEQUENCE [LARGE SCALE GENOMIC DNA]</scope>
    <source>
        <strain evidence="2">BV-S</strain>
    </source>
</reference>
<protein>
    <submittedName>
        <fullName evidence="1">Uncharacterized protein</fullName>
    </submittedName>
</protein>
<dbReference type="Proteomes" id="UP000069935">
    <property type="component" value="Chromosome 1"/>
</dbReference>
<sequence>MTDDPSGDTRPDEPHQDELRRKIDALVTRLPASLVYSLLSEIEGMDSEPADRVQLVRQYVIEYLNRQRTNRARRLFTNLFEAFLIDDDVLYHAGVVIPGMLQRVDVGALWEAMSRDAFPLLAVEAQEMLDEMARGDVIDRVLRSPVAMVMKERMRVAAVRHLDTVLTNKKAVDELLAGLSRNRPRRTRLMSGFLEKTPAIDIGTLRLMHLILANAEGAVKPVADRLEDFPASCADEAEANRMADRLLDATDQLRDRCGDDLANLLPLSVVTTKRNYAVAALYIRQSGVDPGRGDAVTAALTGHFIGVTRALTAALSVVLKLNDRVPGSAIRPSAKEKARLEALVQRLDQLVHAATSSGLMEDRRSEPAFRNAWTQAAKIIGSRVTTVALERSAQAAAARRQPVIDHADIVWLNRLLWRWQAMSREFGFETYDLVKWRETLLEEMRANVEKAMKFEETDPLDERMEHLLRVNALAGVFGQRVSGWIPTFSQNMTRLLSHRLERGGTLGTDEQAIIDDLVATARTEVGKSRYWKSNELMDLIELSERTRQVG</sequence>